<evidence type="ECO:0000256" key="1">
    <source>
        <dbReference type="SAM" id="Phobius"/>
    </source>
</evidence>
<dbReference type="EMBL" id="JBDIME010000009">
    <property type="protein sequence ID" value="MEN2790493.1"/>
    <property type="molecule type" value="Genomic_DNA"/>
</dbReference>
<dbReference type="SUPFAM" id="SSF52266">
    <property type="entry name" value="SGNH hydrolase"/>
    <property type="match status" value="1"/>
</dbReference>
<dbReference type="InterPro" id="IPR007407">
    <property type="entry name" value="DUF459"/>
</dbReference>
<keyword evidence="3" id="KW-1185">Reference proteome</keyword>
<keyword evidence="1" id="KW-0812">Transmembrane</keyword>
<reference evidence="2 3" key="1">
    <citation type="submission" date="2024-05" db="EMBL/GenBank/DDBJ databases">
        <authorList>
            <person name="Liu Q."/>
            <person name="Xin Y.-H."/>
        </authorList>
    </citation>
    <scope>NUCLEOTIDE SEQUENCE [LARGE SCALE GENOMIC DNA]</scope>
    <source>
        <strain evidence="2 3">CGMCC 1.10181</strain>
    </source>
</reference>
<name>A0ABU9Y3W1_9SPHN</name>
<keyword evidence="1" id="KW-0472">Membrane</keyword>
<protein>
    <submittedName>
        <fullName evidence="2">GDSL-type esterase/lipase family protein</fullName>
    </submittedName>
</protein>
<dbReference type="Pfam" id="PF04311">
    <property type="entry name" value="DUF459"/>
    <property type="match status" value="1"/>
</dbReference>
<proteinExistence type="predicted"/>
<evidence type="ECO:0000313" key="3">
    <source>
        <dbReference type="Proteomes" id="UP001419910"/>
    </source>
</evidence>
<sequence>MDSTADRAIERGPLRLILDRTAVLLLGTIVGGAIGWAFQASPGASASAASVPAPVSIGAQQAPGAGEAALMRQYAGPFQQLEKTIAAGGRVRVGVFGDSFGDGVWWGMAHQLPSKAGFDVVKFSQPATGFTRYKSLNLETRAAEQLGDAPLDIAIISFGANDAQGIITPEGKYAKFMGPLWQQEVGGRIDRFVELMRRHHAMVYWVGLPRMARESFDSEAMAVNAFYAARVTKLGVPFIDTRPLASDAHGQFAAYLDDPKTGKRTLIRAPDGIHMSMAGYLRITHGLADRIRTYTEAARTVAGTAPSAATAS</sequence>
<organism evidence="2 3">
    <name type="scientific">Sphingomonas oligophenolica</name>
    <dbReference type="NCBI Taxonomy" id="301154"/>
    <lineage>
        <taxon>Bacteria</taxon>
        <taxon>Pseudomonadati</taxon>
        <taxon>Pseudomonadota</taxon>
        <taxon>Alphaproteobacteria</taxon>
        <taxon>Sphingomonadales</taxon>
        <taxon>Sphingomonadaceae</taxon>
        <taxon>Sphingomonas</taxon>
    </lineage>
</organism>
<feature type="transmembrane region" description="Helical" evidence="1">
    <location>
        <begin position="21"/>
        <end position="38"/>
    </location>
</feature>
<accession>A0ABU9Y3W1</accession>
<dbReference type="InterPro" id="IPR036514">
    <property type="entry name" value="SGNH_hydro_sf"/>
</dbReference>
<dbReference type="Proteomes" id="UP001419910">
    <property type="component" value="Unassembled WGS sequence"/>
</dbReference>
<dbReference type="Gene3D" id="3.40.50.1110">
    <property type="entry name" value="SGNH hydrolase"/>
    <property type="match status" value="1"/>
</dbReference>
<gene>
    <name evidence="2" type="ORF">ABC974_12710</name>
</gene>
<evidence type="ECO:0000313" key="2">
    <source>
        <dbReference type="EMBL" id="MEN2790493.1"/>
    </source>
</evidence>
<comment type="caution">
    <text evidence="2">The sequence shown here is derived from an EMBL/GenBank/DDBJ whole genome shotgun (WGS) entry which is preliminary data.</text>
</comment>
<keyword evidence="1" id="KW-1133">Transmembrane helix</keyword>
<dbReference type="RefSeq" id="WP_343889289.1">
    <property type="nucleotide sequence ID" value="NZ_BAAAEH010000020.1"/>
</dbReference>